<organism evidence="2">
    <name type="scientific">uncultured Cytophagales bacterium</name>
    <dbReference type="NCBI Taxonomy" id="158755"/>
    <lineage>
        <taxon>Bacteria</taxon>
        <taxon>Pseudomonadati</taxon>
        <taxon>Bacteroidota</taxon>
        <taxon>Sphingobacteriia</taxon>
        <taxon>Sphingobacteriales</taxon>
        <taxon>environmental samples</taxon>
    </lineage>
</organism>
<feature type="compositionally biased region" description="Basic and acidic residues" evidence="1">
    <location>
        <begin position="24"/>
        <end position="42"/>
    </location>
</feature>
<evidence type="ECO:0000313" key="2">
    <source>
        <dbReference type="EMBL" id="CAA9329749.1"/>
    </source>
</evidence>
<feature type="region of interest" description="Disordered" evidence="1">
    <location>
        <begin position="1"/>
        <end position="42"/>
    </location>
</feature>
<feature type="compositionally biased region" description="Low complexity" evidence="1">
    <location>
        <begin position="7"/>
        <end position="21"/>
    </location>
</feature>
<evidence type="ECO:0000256" key="1">
    <source>
        <dbReference type="SAM" id="MobiDB-lite"/>
    </source>
</evidence>
<name>A0A6J4LG16_9SPHI</name>
<reference evidence="2" key="1">
    <citation type="submission" date="2020-02" db="EMBL/GenBank/DDBJ databases">
        <authorList>
            <person name="Meier V. D."/>
        </authorList>
    </citation>
    <scope>NUCLEOTIDE SEQUENCE</scope>
    <source>
        <strain evidence="2">AVDCRST_MAG56</strain>
    </source>
</reference>
<accession>A0A6J4LG16</accession>
<protein>
    <submittedName>
        <fullName evidence="2">Uncharacterized protein</fullName>
    </submittedName>
</protein>
<sequence length="42" mass="4516">MDAPADGTVTGRPAGPATGTGKFRTPEGTKPRPWKIAERHWI</sequence>
<proteinExistence type="predicted"/>
<gene>
    <name evidence="2" type="ORF">AVDCRST_MAG56-7355</name>
</gene>
<dbReference type="EMBL" id="CADCTQ010000616">
    <property type="protein sequence ID" value="CAA9329749.1"/>
    <property type="molecule type" value="Genomic_DNA"/>
</dbReference>
<dbReference type="AlphaFoldDB" id="A0A6J4LG16"/>